<organism evidence="1 2">
    <name type="scientific">Phasianus colchicus</name>
    <name type="common">Common pheasant</name>
    <dbReference type="NCBI Taxonomy" id="9054"/>
    <lineage>
        <taxon>Eukaryota</taxon>
        <taxon>Metazoa</taxon>
        <taxon>Chordata</taxon>
        <taxon>Craniata</taxon>
        <taxon>Vertebrata</taxon>
        <taxon>Euteleostomi</taxon>
        <taxon>Archelosauria</taxon>
        <taxon>Archosauria</taxon>
        <taxon>Dinosauria</taxon>
        <taxon>Saurischia</taxon>
        <taxon>Theropoda</taxon>
        <taxon>Coelurosauria</taxon>
        <taxon>Aves</taxon>
        <taxon>Neognathae</taxon>
        <taxon>Galloanserae</taxon>
        <taxon>Galliformes</taxon>
        <taxon>Phasianidae</taxon>
        <taxon>Phasianinae</taxon>
        <taxon>Phasianus</taxon>
    </lineage>
</organism>
<dbReference type="Gene3D" id="3.30.160.60">
    <property type="entry name" value="Classic Zinc Finger"/>
    <property type="match status" value="1"/>
</dbReference>
<dbReference type="Pfam" id="PF13913">
    <property type="entry name" value="zf-C2HC_2"/>
    <property type="match status" value="1"/>
</dbReference>
<evidence type="ECO:0000313" key="2">
    <source>
        <dbReference type="Proteomes" id="UP000472261"/>
    </source>
</evidence>
<evidence type="ECO:0000313" key="1">
    <source>
        <dbReference type="Ensembl" id="ENSPCLP00000016945.1"/>
    </source>
</evidence>
<protein>
    <submittedName>
        <fullName evidence="1">Uncharacterized protein</fullName>
    </submittedName>
</protein>
<reference evidence="1" key="1">
    <citation type="submission" date="2025-08" db="UniProtKB">
        <authorList>
            <consortium name="Ensembl"/>
        </authorList>
    </citation>
    <scope>IDENTIFICATION</scope>
</reference>
<sequence length="102" mass="11904">VLRRPPLVVCYVHGCEYGTKCVSIHEPYLKKKWYQENDKHLVKVLKRPELKKPKSFYDLDFLKKAAWISAQNHLVPCDVCGRTFLPGRLIIHPKYCKLKPAA</sequence>
<accession>A0A669QBA0</accession>
<dbReference type="Proteomes" id="UP000472261">
    <property type="component" value="Unplaced"/>
</dbReference>
<dbReference type="OMA" id="SQGLMVE"/>
<proteinExistence type="predicted"/>
<dbReference type="Ensembl" id="ENSPCLT00000022603.1">
    <property type="protein sequence ID" value="ENSPCLP00000016945.1"/>
    <property type="gene ID" value="ENSPCLG00000014057.1"/>
</dbReference>
<dbReference type="AlphaFoldDB" id="A0A669QBA0"/>
<name>A0A669QBA0_PHACC</name>
<reference evidence="1" key="2">
    <citation type="submission" date="2025-09" db="UniProtKB">
        <authorList>
            <consortium name="Ensembl"/>
        </authorList>
    </citation>
    <scope>IDENTIFICATION</scope>
</reference>
<keyword evidence="2" id="KW-1185">Reference proteome</keyword>